<evidence type="ECO:0000256" key="1">
    <source>
        <dbReference type="SAM" id="Coils"/>
    </source>
</evidence>
<protein>
    <submittedName>
        <fullName evidence="4">Cell division cycle-associated protein 3-like</fullName>
    </submittedName>
</protein>
<accession>A0A8B8EEB3</accession>
<organism evidence="3 4">
    <name type="scientific">Crassostrea virginica</name>
    <name type="common">Eastern oyster</name>
    <dbReference type="NCBI Taxonomy" id="6565"/>
    <lineage>
        <taxon>Eukaryota</taxon>
        <taxon>Metazoa</taxon>
        <taxon>Spiralia</taxon>
        <taxon>Lophotrochozoa</taxon>
        <taxon>Mollusca</taxon>
        <taxon>Bivalvia</taxon>
        <taxon>Autobranchia</taxon>
        <taxon>Pteriomorphia</taxon>
        <taxon>Ostreida</taxon>
        <taxon>Ostreoidea</taxon>
        <taxon>Ostreidae</taxon>
        <taxon>Crassostrea</taxon>
    </lineage>
</organism>
<dbReference type="OrthoDB" id="6127350at2759"/>
<feature type="compositionally biased region" description="Polar residues" evidence="2">
    <location>
        <begin position="198"/>
        <end position="208"/>
    </location>
</feature>
<gene>
    <name evidence="4" type="primary">LOC111133994</name>
</gene>
<proteinExistence type="predicted"/>
<dbReference type="InterPro" id="IPR038832">
    <property type="entry name" value="CDCA3"/>
</dbReference>
<dbReference type="RefSeq" id="XP_022338445.1">
    <property type="nucleotide sequence ID" value="XM_022482737.1"/>
</dbReference>
<sequence>MGLSGSKDHGEDFSTPPKIGTHRRIVDQEFDPRSPSVGIARTPIVVDKTPEGIIDPRSPTVGITRTPITTLSSNHAGVTNDLVSLMLHDESERTKEEEEEEEEMEDTDKLLKNLEEIPDLDQLEISDLLEKQKKVSKALSSTMIKDVPPNKLPAPRETKNKIFEDAPAKTTKGPAKVPQPKQLFPKKRMAPSNKDNTRSPLATRTLDMNSPRILVQQKQSKNIESQKAKSCALEAVSRSMNKENMNMNM</sequence>
<feature type="compositionally biased region" description="Basic and acidic residues" evidence="2">
    <location>
        <begin position="1"/>
        <end position="12"/>
    </location>
</feature>
<feature type="region of interest" description="Disordered" evidence="2">
    <location>
        <begin position="1"/>
        <end position="62"/>
    </location>
</feature>
<keyword evidence="3" id="KW-1185">Reference proteome</keyword>
<dbReference type="AlphaFoldDB" id="A0A8B8EEB3"/>
<feature type="coiled-coil region" evidence="1">
    <location>
        <begin position="87"/>
        <end position="117"/>
    </location>
</feature>
<evidence type="ECO:0000313" key="3">
    <source>
        <dbReference type="Proteomes" id="UP000694844"/>
    </source>
</evidence>
<dbReference type="PANTHER" id="PTHR34756:SF1">
    <property type="entry name" value="CELL DIVISION CYCLE-ASSOCIATED PROTEIN 3"/>
    <property type="match status" value="1"/>
</dbReference>
<dbReference type="GeneID" id="111133994"/>
<evidence type="ECO:0000313" key="4">
    <source>
        <dbReference type="RefSeq" id="XP_022338445.1"/>
    </source>
</evidence>
<reference evidence="4" key="1">
    <citation type="submission" date="2025-08" db="UniProtKB">
        <authorList>
            <consortium name="RefSeq"/>
        </authorList>
    </citation>
    <scope>IDENTIFICATION</scope>
    <source>
        <tissue evidence="4">Whole sample</tissue>
    </source>
</reference>
<dbReference type="KEGG" id="cvn:111133994"/>
<feature type="compositionally biased region" description="Basic and acidic residues" evidence="2">
    <location>
        <begin position="154"/>
        <end position="167"/>
    </location>
</feature>
<feature type="region of interest" description="Disordered" evidence="2">
    <location>
        <begin position="146"/>
        <end position="212"/>
    </location>
</feature>
<evidence type="ECO:0000256" key="2">
    <source>
        <dbReference type="SAM" id="MobiDB-lite"/>
    </source>
</evidence>
<dbReference type="PANTHER" id="PTHR34756">
    <property type="entry name" value="CELL DIVISION CYCLE-ASSOCIATED PROTEIN 3"/>
    <property type="match status" value="1"/>
</dbReference>
<keyword evidence="1" id="KW-0175">Coiled coil</keyword>
<dbReference type="Proteomes" id="UP000694844">
    <property type="component" value="Chromosome 5"/>
</dbReference>
<name>A0A8B8EEB3_CRAVI</name>